<dbReference type="Gene3D" id="3.40.50.1000">
    <property type="entry name" value="HAD superfamily/HAD-like"/>
    <property type="match status" value="1"/>
</dbReference>
<dbReference type="SUPFAM" id="SSF56784">
    <property type="entry name" value="HAD-like"/>
    <property type="match status" value="1"/>
</dbReference>
<dbReference type="GO" id="GO:0006281">
    <property type="term" value="P:DNA repair"/>
    <property type="evidence" value="ECO:0007669"/>
    <property type="project" value="TreeGrafter"/>
</dbReference>
<dbReference type="AlphaFoldDB" id="A0A1T5CGI8"/>
<comment type="pathway">
    <text evidence="2">Organic acid metabolism; glycolate biosynthesis; glycolate from 2-phosphoglycolate: step 1/1.</text>
</comment>
<comment type="catalytic activity">
    <reaction evidence="1">
        <text>2-phosphoglycolate + H2O = glycolate + phosphate</text>
        <dbReference type="Rhea" id="RHEA:14369"/>
        <dbReference type="ChEBI" id="CHEBI:15377"/>
        <dbReference type="ChEBI" id="CHEBI:29805"/>
        <dbReference type="ChEBI" id="CHEBI:43474"/>
        <dbReference type="ChEBI" id="CHEBI:58033"/>
        <dbReference type="EC" id="3.1.3.18"/>
    </reaction>
</comment>
<evidence type="ECO:0000313" key="5">
    <source>
        <dbReference type="EMBL" id="SKB58559.1"/>
    </source>
</evidence>
<organism evidence="5 6">
    <name type="scientific">Parabacteroides chartae</name>
    <dbReference type="NCBI Taxonomy" id="1037355"/>
    <lineage>
        <taxon>Bacteria</taxon>
        <taxon>Pseudomonadati</taxon>
        <taxon>Bacteroidota</taxon>
        <taxon>Bacteroidia</taxon>
        <taxon>Bacteroidales</taxon>
        <taxon>Tannerellaceae</taxon>
        <taxon>Parabacteroides</taxon>
    </lineage>
</organism>
<proteinExistence type="inferred from homology"/>
<keyword evidence="6" id="KW-1185">Reference proteome</keyword>
<protein>
    <recommendedName>
        <fullName evidence="4">phosphoglycolate phosphatase</fullName>
        <ecNumber evidence="4">3.1.3.18</ecNumber>
    </recommendedName>
</protein>
<dbReference type="GO" id="GO:0008967">
    <property type="term" value="F:phosphoglycolate phosphatase activity"/>
    <property type="evidence" value="ECO:0007669"/>
    <property type="project" value="UniProtKB-EC"/>
</dbReference>
<dbReference type="InterPro" id="IPR050155">
    <property type="entry name" value="HAD-like_hydrolase_sf"/>
</dbReference>
<dbReference type="SFLD" id="SFLDS00003">
    <property type="entry name" value="Haloacid_Dehalogenase"/>
    <property type="match status" value="1"/>
</dbReference>
<gene>
    <name evidence="5" type="ORF">SAMN05660349_01887</name>
</gene>
<dbReference type="InterPro" id="IPR023198">
    <property type="entry name" value="PGP-like_dom2"/>
</dbReference>
<accession>A0A1T5CGI8</accession>
<evidence type="ECO:0000256" key="1">
    <source>
        <dbReference type="ARBA" id="ARBA00000830"/>
    </source>
</evidence>
<dbReference type="NCBIfam" id="TIGR01549">
    <property type="entry name" value="HAD-SF-IA-v1"/>
    <property type="match status" value="1"/>
</dbReference>
<dbReference type="InterPro" id="IPR006439">
    <property type="entry name" value="HAD-SF_hydro_IA"/>
</dbReference>
<sequence>MIKLVIFDLDGTLINTIADLANSTNYALSQCGFPTHQTDAYNLFVGNGINKLFERALPEGAKTEENILRVRNLFLPHYDKHGHSYSEPYPGIAELLNTLQNKGLKLAVASNKYQDATEKMVAHFFPAIAFISVLGQREGIPPKPDPSIVNEILAKAGAGKEETLYIGDSGVDMETVRNSGVIGAGVTWGFRPRKELERFAPHYIIDSAEEVLKLI</sequence>
<dbReference type="GO" id="GO:0005829">
    <property type="term" value="C:cytosol"/>
    <property type="evidence" value="ECO:0007669"/>
    <property type="project" value="TreeGrafter"/>
</dbReference>
<evidence type="ECO:0000256" key="3">
    <source>
        <dbReference type="ARBA" id="ARBA00006171"/>
    </source>
</evidence>
<evidence type="ECO:0000313" key="6">
    <source>
        <dbReference type="Proteomes" id="UP000190852"/>
    </source>
</evidence>
<dbReference type="Proteomes" id="UP000190852">
    <property type="component" value="Unassembled WGS sequence"/>
</dbReference>
<dbReference type="EMBL" id="FUYQ01000012">
    <property type="protein sequence ID" value="SKB58559.1"/>
    <property type="molecule type" value="Genomic_DNA"/>
</dbReference>
<dbReference type="RefSeq" id="WP_079683413.1">
    <property type="nucleotide sequence ID" value="NZ_FUYQ01000012.1"/>
</dbReference>
<dbReference type="InterPro" id="IPR036412">
    <property type="entry name" value="HAD-like_sf"/>
</dbReference>
<dbReference type="InterPro" id="IPR023214">
    <property type="entry name" value="HAD_sf"/>
</dbReference>
<evidence type="ECO:0000256" key="4">
    <source>
        <dbReference type="ARBA" id="ARBA00013078"/>
    </source>
</evidence>
<dbReference type="SFLD" id="SFLDG01135">
    <property type="entry name" value="C1.5.6:_HAD__Beta-PGM__Phospha"/>
    <property type="match status" value="1"/>
</dbReference>
<reference evidence="6" key="1">
    <citation type="submission" date="2017-02" db="EMBL/GenBank/DDBJ databases">
        <authorList>
            <person name="Varghese N."/>
            <person name="Submissions S."/>
        </authorList>
    </citation>
    <scope>NUCLEOTIDE SEQUENCE [LARGE SCALE GENOMIC DNA]</scope>
    <source>
        <strain evidence="6">DSM 24967</strain>
    </source>
</reference>
<dbReference type="Gene3D" id="1.10.150.240">
    <property type="entry name" value="Putative phosphatase, domain 2"/>
    <property type="match status" value="1"/>
</dbReference>
<dbReference type="PANTHER" id="PTHR43434:SF1">
    <property type="entry name" value="PHOSPHOGLYCOLATE PHOSPHATASE"/>
    <property type="match status" value="1"/>
</dbReference>
<dbReference type="SFLD" id="SFLDG01129">
    <property type="entry name" value="C1.5:_HAD__Beta-PGM__Phosphata"/>
    <property type="match status" value="1"/>
</dbReference>
<dbReference type="PANTHER" id="PTHR43434">
    <property type="entry name" value="PHOSPHOGLYCOLATE PHOSPHATASE"/>
    <property type="match status" value="1"/>
</dbReference>
<dbReference type="Pfam" id="PF13419">
    <property type="entry name" value="HAD_2"/>
    <property type="match status" value="1"/>
</dbReference>
<dbReference type="InterPro" id="IPR041492">
    <property type="entry name" value="HAD_2"/>
</dbReference>
<dbReference type="EC" id="3.1.3.18" evidence="4"/>
<comment type="similarity">
    <text evidence="3">Belongs to the HAD-like hydrolase superfamily. CbbY/CbbZ/Gph/YieH family.</text>
</comment>
<dbReference type="PRINTS" id="PR00413">
    <property type="entry name" value="HADHALOGNASE"/>
</dbReference>
<name>A0A1T5CGI8_9BACT</name>
<evidence type="ECO:0000256" key="2">
    <source>
        <dbReference type="ARBA" id="ARBA00004818"/>
    </source>
</evidence>